<dbReference type="EMBL" id="REGN01000590">
    <property type="protein sequence ID" value="RNA40800.1"/>
    <property type="molecule type" value="Genomic_DNA"/>
</dbReference>
<dbReference type="GO" id="GO:0003676">
    <property type="term" value="F:nucleic acid binding"/>
    <property type="evidence" value="ECO:0007669"/>
    <property type="project" value="InterPro"/>
</dbReference>
<dbReference type="Gene3D" id="4.10.60.10">
    <property type="entry name" value="Zinc finger, CCHC-type"/>
    <property type="match status" value="1"/>
</dbReference>
<organism evidence="2 3">
    <name type="scientific">Brachionus plicatilis</name>
    <name type="common">Marine rotifer</name>
    <name type="synonym">Brachionus muelleri</name>
    <dbReference type="NCBI Taxonomy" id="10195"/>
    <lineage>
        <taxon>Eukaryota</taxon>
        <taxon>Metazoa</taxon>
        <taxon>Spiralia</taxon>
        <taxon>Gnathifera</taxon>
        <taxon>Rotifera</taxon>
        <taxon>Eurotatoria</taxon>
        <taxon>Monogononta</taxon>
        <taxon>Pseudotrocha</taxon>
        <taxon>Ploima</taxon>
        <taxon>Brachionidae</taxon>
        <taxon>Brachionus</taxon>
    </lineage>
</organism>
<dbReference type="InterPro" id="IPR036875">
    <property type="entry name" value="Znf_CCHC_sf"/>
</dbReference>
<evidence type="ECO:0000313" key="2">
    <source>
        <dbReference type="EMBL" id="RNA40800.1"/>
    </source>
</evidence>
<evidence type="ECO:0000259" key="1">
    <source>
        <dbReference type="Pfam" id="PF14529"/>
    </source>
</evidence>
<evidence type="ECO:0000313" key="3">
    <source>
        <dbReference type="Proteomes" id="UP000276133"/>
    </source>
</evidence>
<dbReference type="PANTHER" id="PTHR33273">
    <property type="entry name" value="DOMAIN-CONTAINING PROTEIN, PUTATIVE-RELATED"/>
    <property type="match status" value="1"/>
</dbReference>
<comment type="caution">
    <text evidence="2">The sequence shown here is derived from an EMBL/GenBank/DDBJ whole genome shotgun (WGS) entry which is preliminary data.</text>
</comment>
<name>A0A3M7SZ05_BRAPC</name>
<dbReference type="AlphaFoldDB" id="A0A3M7SZ05"/>
<proteinExistence type="predicted"/>
<sequence length="764" mass="88135">GAETQEEGAGVEGVLHSQRSYQVQANSQQHQNSQPFFPTNEHDNYISYSQCLSNSNPLYTNSHTVQPNQNQAPLYQVYDMPNPKKVFTIKFKNNQKFPDQYMDYFELQDYLDKLKPDSNLSAAFINAKGELILKTKDESKIDYLRKWPSDAFKYGITEVLKNKKFYLALHNVEIKFDVESEKCKKFLKETYDIDDVLRMTKKSTGLKLSIVKAVTSNQEKFSEITKNGFIRIGHTQIRVSQWKFGAMPTQCFNCQALGHKAESCKKEKICMRCAQKNDHTYKTCPIKDPTNFKCINCHGNHAACSKSCPKIIEACNKLRDKQSGSSNDKKQEFKKIESSINKDTRLGHYQSKAPPTINILKFIIDFFRNFRSISASLHQNPQPLLQLINDNLGSSLSFEIEQMLFAKSDDQDPNMNNTMEDENEQTNCDVLSPNETFLKKDNNLNFNGYLTLRSDRIEKKGGGSALCIKKSIKGSPIKIDNFPETVGYKINLKHGNELALFSHYSCPSTELNEKLFEYATNNFKFFIIVGDFNAWNTNWFCPKSNKKGNVLLSTIEKLDLFILNNETPTYKRILPASISDHLPISASFKNISTDPKIFETINWQKFREVLRSKPPLNDPLLCPKSIDTSVQNLTNDIQEALKIATDRYEIKNFKNNKLAVPYHILKLIKFKRKIRRLVQKHNNPTHKKLINYLERNLKLELSRHKNHILEDKLTYLKEFNQSESKHWQALLSINKENNSNKKFINLRNDNHSTSDPAEIAELFA</sequence>
<keyword evidence="2" id="KW-0695">RNA-directed DNA polymerase</keyword>
<dbReference type="InterPro" id="IPR036691">
    <property type="entry name" value="Endo/exonu/phosph_ase_sf"/>
</dbReference>
<gene>
    <name evidence="2" type="ORF">BpHYR1_047620</name>
</gene>
<keyword evidence="3" id="KW-1185">Reference proteome</keyword>
<dbReference type="InterPro" id="IPR005135">
    <property type="entry name" value="Endo/exonuclease/phosphatase"/>
</dbReference>
<protein>
    <submittedName>
        <fullName evidence="2">RNA-directed DNA polymerase from mobile element jockey-like</fullName>
    </submittedName>
</protein>
<dbReference type="PANTHER" id="PTHR33273:SF2">
    <property type="entry name" value="ENDONUCLEASE_EXONUCLEASE_PHOSPHATASE DOMAIN-CONTAINING PROTEIN"/>
    <property type="match status" value="1"/>
</dbReference>
<keyword evidence="2" id="KW-0808">Transferase</keyword>
<dbReference type="GO" id="GO:0008270">
    <property type="term" value="F:zinc ion binding"/>
    <property type="evidence" value="ECO:0007669"/>
    <property type="project" value="InterPro"/>
</dbReference>
<dbReference type="Pfam" id="PF14529">
    <property type="entry name" value="Exo_endo_phos_2"/>
    <property type="match status" value="1"/>
</dbReference>
<dbReference type="SUPFAM" id="SSF57756">
    <property type="entry name" value="Retrovirus zinc finger-like domains"/>
    <property type="match status" value="1"/>
</dbReference>
<dbReference type="SUPFAM" id="SSF56219">
    <property type="entry name" value="DNase I-like"/>
    <property type="match status" value="1"/>
</dbReference>
<dbReference type="STRING" id="10195.A0A3M7SZ05"/>
<feature type="non-terminal residue" evidence="2">
    <location>
        <position position="1"/>
    </location>
</feature>
<reference evidence="2 3" key="1">
    <citation type="journal article" date="2018" name="Sci. Rep.">
        <title>Genomic signatures of local adaptation to the degree of environmental predictability in rotifers.</title>
        <authorList>
            <person name="Franch-Gras L."/>
            <person name="Hahn C."/>
            <person name="Garcia-Roger E.M."/>
            <person name="Carmona M.J."/>
            <person name="Serra M."/>
            <person name="Gomez A."/>
        </authorList>
    </citation>
    <scope>NUCLEOTIDE SEQUENCE [LARGE SCALE GENOMIC DNA]</scope>
    <source>
        <strain evidence="2">HYR1</strain>
    </source>
</reference>
<accession>A0A3M7SZ05</accession>
<dbReference type="Proteomes" id="UP000276133">
    <property type="component" value="Unassembled WGS sequence"/>
</dbReference>
<dbReference type="OrthoDB" id="6776451at2759"/>
<dbReference type="GO" id="GO:0003964">
    <property type="term" value="F:RNA-directed DNA polymerase activity"/>
    <property type="evidence" value="ECO:0007669"/>
    <property type="project" value="UniProtKB-KW"/>
</dbReference>
<feature type="non-terminal residue" evidence="2">
    <location>
        <position position="764"/>
    </location>
</feature>
<feature type="domain" description="Endonuclease/exonuclease/phosphatase" evidence="1">
    <location>
        <begin position="500"/>
        <end position="581"/>
    </location>
</feature>
<dbReference type="Gene3D" id="3.60.10.10">
    <property type="entry name" value="Endonuclease/exonuclease/phosphatase"/>
    <property type="match status" value="1"/>
</dbReference>
<keyword evidence="2" id="KW-0548">Nucleotidyltransferase</keyword>